<dbReference type="InterPro" id="IPR011990">
    <property type="entry name" value="TPR-like_helical_dom_sf"/>
</dbReference>
<dbReference type="EMBL" id="JADINB010000005">
    <property type="protein sequence ID" value="MBO8428332.1"/>
    <property type="molecule type" value="Genomic_DNA"/>
</dbReference>
<dbReference type="Pfam" id="PF13414">
    <property type="entry name" value="TPR_11"/>
    <property type="match status" value="1"/>
</dbReference>
<dbReference type="InterPro" id="IPR019734">
    <property type="entry name" value="TPR_rpt"/>
</dbReference>
<proteinExistence type="predicted"/>
<evidence type="ECO:0000256" key="2">
    <source>
        <dbReference type="SAM" id="SignalP"/>
    </source>
</evidence>
<organism evidence="3 4">
    <name type="scientific">Candidatus Egerieousia excrementavium</name>
    <dbReference type="NCBI Taxonomy" id="2840778"/>
    <lineage>
        <taxon>Bacteria</taxon>
        <taxon>Pseudomonadati</taxon>
        <taxon>Bacteroidota</taxon>
        <taxon>Bacteroidia</taxon>
        <taxon>Bacteroidales</taxon>
        <taxon>Candidatus Egerieousia</taxon>
    </lineage>
</organism>
<dbReference type="PROSITE" id="PS50005">
    <property type="entry name" value="TPR"/>
    <property type="match status" value="1"/>
</dbReference>
<reference evidence="3" key="2">
    <citation type="journal article" date="2021" name="PeerJ">
        <title>Extensive microbial diversity within the chicken gut microbiome revealed by metagenomics and culture.</title>
        <authorList>
            <person name="Gilroy R."/>
            <person name="Ravi A."/>
            <person name="Getino M."/>
            <person name="Pursley I."/>
            <person name="Horton D.L."/>
            <person name="Alikhan N.F."/>
            <person name="Baker D."/>
            <person name="Gharbi K."/>
            <person name="Hall N."/>
            <person name="Watson M."/>
            <person name="Adriaenssens E.M."/>
            <person name="Foster-Nyarko E."/>
            <person name="Jarju S."/>
            <person name="Secka A."/>
            <person name="Antonio M."/>
            <person name="Oren A."/>
            <person name="Chaudhuri R.R."/>
            <person name="La Ragione R."/>
            <person name="Hildebrand F."/>
            <person name="Pallen M.J."/>
        </authorList>
    </citation>
    <scope>NUCLEOTIDE SEQUENCE</scope>
    <source>
        <strain evidence="3">15467</strain>
    </source>
</reference>
<name>A0A9D9GXW3_9BACT</name>
<feature type="chain" id="PRO_5038431247" evidence="2">
    <location>
        <begin position="20"/>
        <end position="433"/>
    </location>
</feature>
<feature type="repeat" description="TPR" evidence="1">
    <location>
        <begin position="304"/>
        <end position="337"/>
    </location>
</feature>
<dbReference type="SMART" id="SM00028">
    <property type="entry name" value="TPR"/>
    <property type="match status" value="4"/>
</dbReference>
<feature type="signal peptide" evidence="2">
    <location>
        <begin position="1"/>
        <end position="19"/>
    </location>
</feature>
<keyword evidence="2" id="KW-0732">Signal</keyword>
<dbReference type="Gene3D" id="1.25.40.10">
    <property type="entry name" value="Tetratricopeptide repeat domain"/>
    <property type="match status" value="2"/>
</dbReference>
<sequence>MRKIFITLVMSLFVASSYAQSEAALKALDKAKSETQNPKKASNPASWVKLGTAYTECFDVPISGIWQGASQMEVHLMLKGQQVLSTNTVEAAGRTFSVESYNDKDLYFDENGTLVAWDVKKPVLDEDMLVLSYDAFDKAYELDEKGSQAKVIAESLKGIQNRYVNEGMSFYTRGDNAEASEMFGKAVEVAAHPLVNMIDSVMIYYTAVTASLAGDNDRAIEYLTKCIEIGYDENGDVYAALAENYKNNKDTVKAMELLNAGFAKYPVNQGILVALINIYMETGDEPTKLFELLKTAQENEPENASLYYAEGNVYVKLNDYEKAIASYNKASEIDPTYFWGPFSAGKTYYDMAVAIQEEANMEMDDTKYNALLEQLDSALMSAIAPLEKSFTLTEDPELKAYVAEVLKNIYFRFRDKSDEYKANYEKYNSFLGN</sequence>
<dbReference type="SUPFAM" id="SSF48452">
    <property type="entry name" value="TPR-like"/>
    <property type="match status" value="1"/>
</dbReference>
<comment type="caution">
    <text evidence="3">The sequence shown here is derived from an EMBL/GenBank/DDBJ whole genome shotgun (WGS) entry which is preliminary data.</text>
</comment>
<keyword evidence="1" id="KW-0802">TPR repeat</keyword>
<protein>
    <submittedName>
        <fullName evidence="3">Tetratricopeptide repeat protein</fullName>
    </submittedName>
</protein>
<evidence type="ECO:0000313" key="3">
    <source>
        <dbReference type="EMBL" id="MBO8428332.1"/>
    </source>
</evidence>
<dbReference type="Proteomes" id="UP000823635">
    <property type="component" value="Unassembled WGS sequence"/>
</dbReference>
<dbReference type="PANTHER" id="PTHR12558:SF13">
    <property type="entry name" value="CELL DIVISION CYCLE PROTEIN 27 HOMOLOG"/>
    <property type="match status" value="1"/>
</dbReference>
<gene>
    <name evidence="3" type="ORF">IAC68_00150</name>
</gene>
<dbReference type="AlphaFoldDB" id="A0A9D9GXW3"/>
<accession>A0A9D9GXW3</accession>
<dbReference type="PANTHER" id="PTHR12558">
    <property type="entry name" value="CELL DIVISION CYCLE 16,23,27"/>
    <property type="match status" value="1"/>
</dbReference>
<dbReference type="PROSITE" id="PS50293">
    <property type="entry name" value="TPR_REGION"/>
    <property type="match status" value="1"/>
</dbReference>
<evidence type="ECO:0000256" key="1">
    <source>
        <dbReference type="PROSITE-ProRule" id="PRU00339"/>
    </source>
</evidence>
<evidence type="ECO:0000313" key="4">
    <source>
        <dbReference type="Proteomes" id="UP000823635"/>
    </source>
</evidence>
<reference evidence="3" key="1">
    <citation type="submission" date="2020-10" db="EMBL/GenBank/DDBJ databases">
        <authorList>
            <person name="Gilroy R."/>
        </authorList>
    </citation>
    <scope>NUCLEOTIDE SEQUENCE</scope>
    <source>
        <strain evidence="3">15467</strain>
    </source>
</reference>